<feature type="domain" description="LUD" evidence="1">
    <location>
        <begin position="8"/>
        <end position="191"/>
    </location>
</feature>
<evidence type="ECO:0000313" key="2">
    <source>
        <dbReference type="EMBL" id="PSR31283.1"/>
    </source>
</evidence>
<dbReference type="AlphaFoldDB" id="A0A2T2X9U3"/>
<dbReference type="Gene3D" id="3.40.50.10420">
    <property type="entry name" value="NagB/RpiA/CoA transferase-like"/>
    <property type="match status" value="1"/>
</dbReference>
<dbReference type="PANTHER" id="PTHR43682:SF1">
    <property type="entry name" value="LACTATE UTILIZATION PROTEIN C"/>
    <property type="match status" value="1"/>
</dbReference>
<dbReference type="InterPro" id="IPR003741">
    <property type="entry name" value="LUD_dom"/>
</dbReference>
<name>A0A2T2X9U3_9FIRM</name>
<organism evidence="2 3">
    <name type="scientific">Sulfobacillus benefaciens</name>
    <dbReference type="NCBI Taxonomy" id="453960"/>
    <lineage>
        <taxon>Bacteria</taxon>
        <taxon>Bacillati</taxon>
        <taxon>Bacillota</taxon>
        <taxon>Clostridia</taxon>
        <taxon>Eubacteriales</taxon>
        <taxon>Clostridiales Family XVII. Incertae Sedis</taxon>
        <taxon>Sulfobacillus</taxon>
    </lineage>
</organism>
<dbReference type="PANTHER" id="PTHR43682">
    <property type="entry name" value="LACTATE UTILIZATION PROTEIN C"/>
    <property type="match status" value="1"/>
</dbReference>
<dbReference type="Pfam" id="PF02589">
    <property type="entry name" value="LUD_dom"/>
    <property type="match status" value="1"/>
</dbReference>
<dbReference type="EMBL" id="PXYT01000003">
    <property type="protein sequence ID" value="PSR31283.1"/>
    <property type="molecule type" value="Genomic_DNA"/>
</dbReference>
<evidence type="ECO:0000313" key="3">
    <source>
        <dbReference type="Proteomes" id="UP000242699"/>
    </source>
</evidence>
<accession>A0A2T2X9U3</accession>
<dbReference type="SUPFAM" id="SSF100950">
    <property type="entry name" value="NagB/RpiA/CoA transferase-like"/>
    <property type="match status" value="1"/>
</dbReference>
<dbReference type="InterPro" id="IPR024185">
    <property type="entry name" value="FTHF_cligase-like_sf"/>
</dbReference>
<gene>
    <name evidence="2" type="ORF">C7B43_02635</name>
</gene>
<proteinExistence type="predicted"/>
<protein>
    <submittedName>
        <fullName evidence="2">Lactate utilization protein</fullName>
    </submittedName>
</protein>
<reference evidence="2 3" key="1">
    <citation type="journal article" date="2014" name="BMC Genomics">
        <title>Comparison of environmental and isolate Sulfobacillus genomes reveals diverse carbon, sulfur, nitrogen, and hydrogen metabolisms.</title>
        <authorList>
            <person name="Justice N.B."/>
            <person name="Norman A."/>
            <person name="Brown C.T."/>
            <person name="Singh A."/>
            <person name="Thomas B.C."/>
            <person name="Banfield J.F."/>
        </authorList>
    </citation>
    <scope>NUCLEOTIDE SEQUENCE [LARGE SCALE GENOMIC DNA]</scope>
    <source>
        <strain evidence="2">AMDSBA1</strain>
    </source>
</reference>
<comment type="caution">
    <text evidence="2">The sequence shown here is derived from an EMBL/GenBank/DDBJ whole genome shotgun (WGS) entry which is preliminary data.</text>
</comment>
<evidence type="ECO:0000259" key="1">
    <source>
        <dbReference type="Pfam" id="PF02589"/>
    </source>
</evidence>
<dbReference type="InterPro" id="IPR037171">
    <property type="entry name" value="NagB/RpiA_transferase-like"/>
</dbReference>
<sequence length="193" mass="21265">MAVDEGILRRFEEEWQGNAGKIFHIVQAEELQTVLTDLADANGVSDQNPIVVSGLSEKWAQWIRTWNMKQVYIWNPEDEAEEFRHRCADASVGITGCAWAAADAGSVCLYSQKDSSLLPSLLPPVHVVMISAAQIVSTFREGMDRLYRDARQGGEWPALVKIVAGPSMTADIEGQLILGVHGPRDVYAVIVDN</sequence>
<dbReference type="Proteomes" id="UP000242699">
    <property type="component" value="Unassembled WGS sequence"/>
</dbReference>